<keyword evidence="2" id="KW-1185">Reference proteome</keyword>
<evidence type="ECO:0000313" key="1">
    <source>
        <dbReference type="EMBL" id="KAJ0045138.1"/>
    </source>
</evidence>
<organism evidence="1 2">
    <name type="scientific">Pistacia integerrima</name>
    <dbReference type="NCBI Taxonomy" id="434235"/>
    <lineage>
        <taxon>Eukaryota</taxon>
        <taxon>Viridiplantae</taxon>
        <taxon>Streptophyta</taxon>
        <taxon>Embryophyta</taxon>
        <taxon>Tracheophyta</taxon>
        <taxon>Spermatophyta</taxon>
        <taxon>Magnoliopsida</taxon>
        <taxon>eudicotyledons</taxon>
        <taxon>Gunneridae</taxon>
        <taxon>Pentapetalae</taxon>
        <taxon>rosids</taxon>
        <taxon>malvids</taxon>
        <taxon>Sapindales</taxon>
        <taxon>Anacardiaceae</taxon>
        <taxon>Pistacia</taxon>
    </lineage>
</organism>
<name>A0ACC0Z475_9ROSI</name>
<accession>A0ACC0Z475</accession>
<dbReference type="EMBL" id="CM047738">
    <property type="protein sequence ID" value="KAJ0045138.1"/>
    <property type="molecule type" value="Genomic_DNA"/>
</dbReference>
<evidence type="ECO:0000313" key="2">
    <source>
        <dbReference type="Proteomes" id="UP001163603"/>
    </source>
</evidence>
<protein>
    <submittedName>
        <fullName evidence="1">Uncharacterized protein</fullName>
    </submittedName>
</protein>
<gene>
    <name evidence="1" type="ORF">Pint_04718</name>
</gene>
<comment type="caution">
    <text evidence="1">The sequence shown here is derived from an EMBL/GenBank/DDBJ whole genome shotgun (WGS) entry which is preliminary data.</text>
</comment>
<dbReference type="Proteomes" id="UP001163603">
    <property type="component" value="Chromosome 3"/>
</dbReference>
<proteinExistence type="predicted"/>
<sequence>MVMLSARALLEASFCVC</sequence>
<reference evidence="2" key="1">
    <citation type="journal article" date="2023" name="G3 (Bethesda)">
        <title>Genome assembly and association tests identify interacting loci associated with vigor, precocity, and sex in interspecific pistachio rootstocks.</title>
        <authorList>
            <person name="Palmer W."/>
            <person name="Jacygrad E."/>
            <person name="Sagayaradj S."/>
            <person name="Cavanaugh K."/>
            <person name="Han R."/>
            <person name="Bertier L."/>
            <person name="Beede B."/>
            <person name="Kafkas S."/>
            <person name="Golino D."/>
            <person name="Preece J."/>
            <person name="Michelmore R."/>
        </authorList>
    </citation>
    <scope>NUCLEOTIDE SEQUENCE [LARGE SCALE GENOMIC DNA]</scope>
</reference>